<keyword evidence="8" id="KW-1185">Reference proteome</keyword>
<reference evidence="7 8" key="1">
    <citation type="submission" date="2016-10" db="EMBL/GenBank/DDBJ databases">
        <title>Draft genome sequence of Coniochaeta ligniaria NRRL30616, a lignocellulolytic fungus for bioabatement of inhibitors in plant biomass hydrolysates.</title>
        <authorList>
            <consortium name="DOE Joint Genome Institute"/>
            <person name="Jimenez D.J."/>
            <person name="Hector R.E."/>
            <person name="Riley R."/>
            <person name="Sun H."/>
            <person name="Grigoriev I.V."/>
            <person name="Van Elsas J.D."/>
            <person name="Nichols N.N."/>
        </authorList>
    </citation>
    <scope>NUCLEOTIDE SEQUENCE [LARGE SCALE GENOMIC DNA]</scope>
    <source>
        <strain evidence="7 8">NRRL 30616</strain>
    </source>
</reference>
<gene>
    <name evidence="7" type="ORF">CONLIGDRAFT_656568</name>
</gene>
<dbReference type="Gene3D" id="3.50.50.60">
    <property type="entry name" value="FAD/NAD(P)-binding domain"/>
    <property type="match status" value="1"/>
</dbReference>
<evidence type="ECO:0000259" key="6">
    <source>
        <dbReference type="Pfam" id="PF01494"/>
    </source>
</evidence>
<keyword evidence="2" id="KW-0285">Flavoprotein</keyword>
<dbReference type="Proteomes" id="UP000182658">
    <property type="component" value="Unassembled WGS sequence"/>
</dbReference>
<dbReference type="SUPFAM" id="SSF54373">
    <property type="entry name" value="FAD-linked reductases, C-terminal domain"/>
    <property type="match status" value="1"/>
</dbReference>
<keyword evidence="5" id="KW-0472">Membrane</keyword>
<dbReference type="PRINTS" id="PR00420">
    <property type="entry name" value="RNGMNOXGNASE"/>
</dbReference>
<sequence>MGENITAAKPEPPLDVAIVGGGIIGVITALGLLHRGMRVTIYERAVKWPDIGAAFGFTAVARECMQRLDPSILEALGRVAHRSPAETIRYWDGFHPRTKQAAEDAETAVLFEVPEKHLAFWACLRTRFLLELAALIPQAGGVVQFGKQLVGYVDGLEEGNDKVVLSFADGTSAEADVVIGCDGVHSTTRKLLLGADPAAKASYSHKMVYRAFVPMSGAVTALGADKANVQCFHLGPDAHMVSFPVNNGAAYSISLFVHDPEDWPDVHNSEKPSTRAEVQQVLQGWGPHMIELLTLLPEQLSRWAIFDMADSPAPTYASSRVCVSGDAAHASSPFHGAGAGMGVEDALVLAELLARAGAGPAEGRPRQLAAALQAYSGVRMERTRWLMRSSRELGDINQWRYPPTGEDGAKIEAEFSRRARKIWDFNVNAMLHEASEGFEKQVGDL</sequence>
<evidence type="ECO:0000313" key="7">
    <source>
        <dbReference type="EMBL" id="OIW25916.1"/>
    </source>
</evidence>
<feature type="domain" description="FAD-binding" evidence="6">
    <location>
        <begin position="15"/>
        <end position="362"/>
    </location>
</feature>
<organism evidence="7 8">
    <name type="scientific">Coniochaeta ligniaria NRRL 30616</name>
    <dbReference type="NCBI Taxonomy" id="1408157"/>
    <lineage>
        <taxon>Eukaryota</taxon>
        <taxon>Fungi</taxon>
        <taxon>Dikarya</taxon>
        <taxon>Ascomycota</taxon>
        <taxon>Pezizomycotina</taxon>
        <taxon>Sordariomycetes</taxon>
        <taxon>Sordariomycetidae</taxon>
        <taxon>Coniochaetales</taxon>
        <taxon>Coniochaetaceae</taxon>
        <taxon>Coniochaeta</taxon>
    </lineage>
</organism>
<evidence type="ECO:0000256" key="1">
    <source>
        <dbReference type="ARBA" id="ARBA00007992"/>
    </source>
</evidence>
<dbReference type="PANTHER" id="PTHR46720:SF3">
    <property type="entry name" value="FAD-BINDING DOMAIN-CONTAINING PROTEIN-RELATED"/>
    <property type="match status" value="1"/>
</dbReference>
<dbReference type="OrthoDB" id="417877at2759"/>
<name>A0A1J7J9P7_9PEZI</name>
<dbReference type="Pfam" id="PF01494">
    <property type="entry name" value="FAD_binding_3"/>
    <property type="match status" value="1"/>
</dbReference>
<keyword evidence="5" id="KW-0812">Transmembrane</keyword>
<evidence type="ECO:0000256" key="2">
    <source>
        <dbReference type="ARBA" id="ARBA00022630"/>
    </source>
</evidence>
<comment type="similarity">
    <text evidence="1">Belongs to the paxM FAD-dependent monooxygenase family.</text>
</comment>
<protein>
    <submittedName>
        <fullName evidence="7">FAD/NAD(P)-binding domain-containing protein</fullName>
    </submittedName>
</protein>
<dbReference type="InterPro" id="IPR002938">
    <property type="entry name" value="FAD-bd"/>
</dbReference>
<dbReference type="GO" id="GO:0044550">
    <property type="term" value="P:secondary metabolite biosynthetic process"/>
    <property type="evidence" value="ECO:0007669"/>
    <property type="project" value="TreeGrafter"/>
</dbReference>
<dbReference type="InParanoid" id="A0A1J7J9P7"/>
<dbReference type="STRING" id="1408157.A0A1J7J9P7"/>
<dbReference type="AlphaFoldDB" id="A0A1J7J9P7"/>
<keyword evidence="3" id="KW-0274">FAD</keyword>
<accession>A0A1J7J9P7</accession>
<feature type="transmembrane region" description="Helical" evidence="5">
    <location>
        <begin position="16"/>
        <end position="34"/>
    </location>
</feature>
<keyword evidence="4" id="KW-0560">Oxidoreductase</keyword>
<dbReference type="GO" id="GO:0071949">
    <property type="term" value="F:FAD binding"/>
    <property type="evidence" value="ECO:0007669"/>
    <property type="project" value="InterPro"/>
</dbReference>
<dbReference type="EMBL" id="KV875101">
    <property type="protein sequence ID" value="OIW25916.1"/>
    <property type="molecule type" value="Genomic_DNA"/>
</dbReference>
<dbReference type="InterPro" id="IPR051104">
    <property type="entry name" value="FAD_monoxygenase"/>
</dbReference>
<evidence type="ECO:0000256" key="3">
    <source>
        <dbReference type="ARBA" id="ARBA00022827"/>
    </source>
</evidence>
<dbReference type="GO" id="GO:0016491">
    <property type="term" value="F:oxidoreductase activity"/>
    <property type="evidence" value="ECO:0007669"/>
    <property type="project" value="UniProtKB-KW"/>
</dbReference>
<evidence type="ECO:0000313" key="8">
    <source>
        <dbReference type="Proteomes" id="UP000182658"/>
    </source>
</evidence>
<dbReference type="PANTHER" id="PTHR46720">
    <property type="entry name" value="HYDROXYLASE, PUTATIVE (AFU_ORTHOLOGUE AFUA_3G01460)-RELATED"/>
    <property type="match status" value="1"/>
</dbReference>
<dbReference type="SUPFAM" id="SSF51905">
    <property type="entry name" value="FAD/NAD(P)-binding domain"/>
    <property type="match status" value="1"/>
</dbReference>
<proteinExistence type="inferred from homology"/>
<evidence type="ECO:0000256" key="4">
    <source>
        <dbReference type="ARBA" id="ARBA00023002"/>
    </source>
</evidence>
<dbReference type="InterPro" id="IPR036188">
    <property type="entry name" value="FAD/NAD-bd_sf"/>
</dbReference>
<keyword evidence="5" id="KW-1133">Transmembrane helix</keyword>
<evidence type="ECO:0000256" key="5">
    <source>
        <dbReference type="SAM" id="Phobius"/>
    </source>
</evidence>